<dbReference type="FunFam" id="3.40.50.300:FF:000218">
    <property type="entry name" value="Multidrug ABC transporter ATP-binding protein"/>
    <property type="match status" value="1"/>
</dbReference>
<dbReference type="GO" id="GO:0005886">
    <property type="term" value="C:plasma membrane"/>
    <property type="evidence" value="ECO:0007669"/>
    <property type="project" value="UniProtKB-SubCell"/>
</dbReference>
<dbReference type="PROSITE" id="PS50893">
    <property type="entry name" value="ABC_TRANSPORTER_2"/>
    <property type="match status" value="1"/>
</dbReference>
<dbReference type="PANTHER" id="PTHR24221">
    <property type="entry name" value="ATP-BINDING CASSETTE SUB-FAMILY B"/>
    <property type="match status" value="1"/>
</dbReference>
<dbReference type="PROSITE" id="PS50929">
    <property type="entry name" value="ABC_TM1F"/>
    <property type="match status" value="1"/>
</dbReference>
<evidence type="ECO:0000256" key="1">
    <source>
        <dbReference type="ARBA" id="ARBA00004651"/>
    </source>
</evidence>
<dbReference type="GO" id="GO:0005524">
    <property type="term" value="F:ATP binding"/>
    <property type="evidence" value="ECO:0007669"/>
    <property type="project" value="UniProtKB-KW"/>
</dbReference>
<evidence type="ECO:0000256" key="5">
    <source>
        <dbReference type="ARBA" id="ARBA00022989"/>
    </source>
</evidence>
<reference evidence="11 12" key="1">
    <citation type="submission" date="2019-12" db="EMBL/GenBank/DDBJ databases">
        <title>Litoreibacter badius sp. nov., a novel bacteriochlorophyll a-containing bacterium in the genus Litoreibacter.</title>
        <authorList>
            <person name="Kanamuro M."/>
            <person name="Takabe Y."/>
            <person name="Mori K."/>
            <person name="Takaichi S."/>
            <person name="Hanada S."/>
        </authorList>
    </citation>
    <scope>NUCLEOTIDE SEQUENCE [LARGE SCALE GENOMIC DNA]</scope>
    <source>
        <strain evidence="11 12">K6</strain>
    </source>
</reference>
<dbReference type="EMBL" id="BLJE01000002">
    <property type="protein sequence ID" value="GFE64725.1"/>
    <property type="molecule type" value="Genomic_DNA"/>
</dbReference>
<keyword evidence="5 8" id="KW-1133">Transmembrane helix</keyword>
<dbReference type="Pfam" id="PF00664">
    <property type="entry name" value="ABC_membrane"/>
    <property type="match status" value="1"/>
</dbReference>
<dbReference type="SUPFAM" id="SSF90123">
    <property type="entry name" value="ABC transporter transmembrane region"/>
    <property type="match status" value="1"/>
</dbReference>
<dbReference type="Proteomes" id="UP000436822">
    <property type="component" value="Unassembled WGS sequence"/>
</dbReference>
<dbReference type="InterPro" id="IPR027417">
    <property type="entry name" value="P-loop_NTPase"/>
</dbReference>
<dbReference type="Gene3D" id="1.20.1560.10">
    <property type="entry name" value="ABC transporter type 1, transmembrane domain"/>
    <property type="match status" value="1"/>
</dbReference>
<dbReference type="OrthoDB" id="9808328at2"/>
<dbReference type="InterPro" id="IPR036640">
    <property type="entry name" value="ABC1_TM_sf"/>
</dbReference>
<comment type="function">
    <text evidence="7">Part of an ABC transporter complex. Transmembrane domains (TMD) form a pore in the inner membrane and the ATP-binding domain (NBD) is responsible for energy generation.</text>
</comment>
<dbReference type="Gene3D" id="3.40.50.300">
    <property type="entry name" value="P-loop containing nucleotide triphosphate hydrolases"/>
    <property type="match status" value="1"/>
</dbReference>
<dbReference type="RefSeq" id="WP_159806126.1">
    <property type="nucleotide sequence ID" value="NZ_BLJE01000002.1"/>
</dbReference>
<keyword evidence="6 8" id="KW-0472">Membrane</keyword>
<keyword evidence="3" id="KW-0547">Nucleotide-binding</keyword>
<dbReference type="PROSITE" id="PS00211">
    <property type="entry name" value="ABC_TRANSPORTER_1"/>
    <property type="match status" value="1"/>
</dbReference>
<evidence type="ECO:0000256" key="2">
    <source>
        <dbReference type="ARBA" id="ARBA00022692"/>
    </source>
</evidence>
<protein>
    <submittedName>
        <fullName evidence="11">Multidrug ABC transporter ATPase</fullName>
    </submittedName>
</protein>
<feature type="domain" description="ABC transporter" evidence="9">
    <location>
        <begin position="367"/>
        <end position="606"/>
    </location>
</feature>
<evidence type="ECO:0000313" key="12">
    <source>
        <dbReference type="Proteomes" id="UP000436822"/>
    </source>
</evidence>
<feature type="transmembrane region" description="Helical" evidence="8">
    <location>
        <begin position="79"/>
        <end position="99"/>
    </location>
</feature>
<dbReference type="InterPro" id="IPR003593">
    <property type="entry name" value="AAA+_ATPase"/>
</dbReference>
<feature type="domain" description="ABC transmembrane type-1" evidence="10">
    <location>
        <begin position="47"/>
        <end position="333"/>
    </location>
</feature>
<proteinExistence type="predicted"/>
<dbReference type="AlphaFoldDB" id="A0A6N6JEZ9"/>
<keyword evidence="4" id="KW-0067">ATP-binding</keyword>
<dbReference type="GO" id="GO:0140359">
    <property type="term" value="F:ABC-type transporter activity"/>
    <property type="evidence" value="ECO:0007669"/>
    <property type="project" value="InterPro"/>
</dbReference>
<dbReference type="InterPro" id="IPR003439">
    <property type="entry name" value="ABC_transporter-like_ATP-bd"/>
</dbReference>
<feature type="transmembrane region" description="Helical" evidence="8">
    <location>
        <begin position="41"/>
        <end position="67"/>
    </location>
</feature>
<evidence type="ECO:0000256" key="7">
    <source>
        <dbReference type="ARBA" id="ARBA00024725"/>
    </source>
</evidence>
<keyword evidence="12" id="KW-1185">Reference proteome</keyword>
<evidence type="ECO:0000313" key="11">
    <source>
        <dbReference type="EMBL" id="GFE64725.1"/>
    </source>
</evidence>
<evidence type="ECO:0000256" key="3">
    <source>
        <dbReference type="ARBA" id="ARBA00022741"/>
    </source>
</evidence>
<feature type="transmembrane region" description="Helical" evidence="8">
    <location>
        <begin position="162"/>
        <end position="185"/>
    </location>
</feature>
<dbReference type="InterPro" id="IPR011527">
    <property type="entry name" value="ABC1_TM_dom"/>
</dbReference>
<evidence type="ECO:0000256" key="6">
    <source>
        <dbReference type="ARBA" id="ARBA00023136"/>
    </source>
</evidence>
<dbReference type="Pfam" id="PF00005">
    <property type="entry name" value="ABC_tran"/>
    <property type="match status" value="1"/>
</dbReference>
<dbReference type="InterPro" id="IPR017871">
    <property type="entry name" value="ABC_transporter-like_CS"/>
</dbReference>
<sequence length="618" mass="66240">MIAQAYSRWIAFASQLVDRTAPATGAPPQALLPFMRWCVAGAWPILIAAAAVSALAGATEVLTMWLLGRVVDAAAVSGAATALPSAVPLALGAIALLLILRPLLFGLSATFQSVVIGPSIFTLTLSRVHRWTLGHAVTFFDNDFAGRIAQKEMQIARSLTEVIIESVNAVFFALASVVGALLLVGSIHPRLMLVLTLWFGTYAIFLRYFLPRIRARSAARAAARAMVSGQVVDTITNIKTVKLFAQSDHEDRAALGAMERLNDKTLEFGQLSALFRIGLIFLAGTLPIAMLATGIASRGAGVTPGDLAAIGAVSIRLAQMTGWVSFTLMAIYGHIGEVEDGMKTLTPPQTLTDDPDAHVLDVSNGTVALRNVSFTYGREVGGVRDISLTIKPGEKLALVGASGAGKSTLVSLLLRLYDAEEGKIEIDGQDVARVTQESLRRNIGMVTQETAMFNRSARDNILYGRPDATDTELFEASKRAEAHDFIMDLKDFKGRTGYDAYLGERGVKLSGGQRQRIAIARAILKDAPILILDEATSALDSEVEASIQTALDNAMADKTVIAIAHRLSTIARMDRIVVLDDGRIAEQGSHSDLLAKDGLYARYWHRQSGGFIGLKAAE</sequence>
<dbReference type="SMART" id="SM00382">
    <property type="entry name" value="AAA"/>
    <property type="match status" value="1"/>
</dbReference>
<dbReference type="SUPFAM" id="SSF52540">
    <property type="entry name" value="P-loop containing nucleoside triphosphate hydrolases"/>
    <property type="match status" value="1"/>
</dbReference>
<evidence type="ECO:0000256" key="8">
    <source>
        <dbReference type="SAM" id="Phobius"/>
    </source>
</evidence>
<evidence type="ECO:0000256" key="4">
    <source>
        <dbReference type="ARBA" id="ARBA00022840"/>
    </source>
</evidence>
<feature type="transmembrane region" description="Helical" evidence="8">
    <location>
        <begin position="273"/>
        <end position="295"/>
    </location>
</feature>
<gene>
    <name evidence="11" type="ORF">KIN_17990</name>
</gene>
<comment type="caution">
    <text evidence="11">The sequence shown here is derived from an EMBL/GenBank/DDBJ whole genome shotgun (WGS) entry which is preliminary data.</text>
</comment>
<name>A0A6N6JEZ9_9RHOB</name>
<comment type="subcellular location">
    <subcellularLocation>
        <location evidence="1">Cell membrane</location>
        <topology evidence="1">Multi-pass membrane protein</topology>
    </subcellularLocation>
</comment>
<dbReference type="PANTHER" id="PTHR24221:SF203">
    <property type="entry name" value="ATP-BINDING_PERMEASE FUSION ABC TRANSPORTER-RELATED"/>
    <property type="match status" value="1"/>
</dbReference>
<dbReference type="GO" id="GO:0016887">
    <property type="term" value="F:ATP hydrolysis activity"/>
    <property type="evidence" value="ECO:0007669"/>
    <property type="project" value="InterPro"/>
</dbReference>
<accession>A0A6N6JEZ9</accession>
<dbReference type="InterPro" id="IPR039421">
    <property type="entry name" value="Type_1_exporter"/>
</dbReference>
<evidence type="ECO:0000259" key="9">
    <source>
        <dbReference type="PROSITE" id="PS50893"/>
    </source>
</evidence>
<keyword evidence="2 8" id="KW-0812">Transmembrane</keyword>
<feature type="transmembrane region" description="Helical" evidence="8">
    <location>
        <begin position="191"/>
        <end position="210"/>
    </location>
</feature>
<evidence type="ECO:0000259" key="10">
    <source>
        <dbReference type="PROSITE" id="PS50929"/>
    </source>
</evidence>
<dbReference type="GO" id="GO:0034040">
    <property type="term" value="F:ATPase-coupled lipid transmembrane transporter activity"/>
    <property type="evidence" value="ECO:0007669"/>
    <property type="project" value="TreeGrafter"/>
</dbReference>
<organism evidence="11 12">
    <name type="scientific">Litoreibacter roseus</name>
    <dbReference type="NCBI Taxonomy" id="2601869"/>
    <lineage>
        <taxon>Bacteria</taxon>
        <taxon>Pseudomonadati</taxon>
        <taxon>Pseudomonadota</taxon>
        <taxon>Alphaproteobacteria</taxon>
        <taxon>Rhodobacterales</taxon>
        <taxon>Roseobacteraceae</taxon>
        <taxon>Litoreibacter</taxon>
    </lineage>
</organism>